<dbReference type="GO" id="GO:0005634">
    <property type="term" value="C:nucleus"/>
    <property type="evidence" value="ECO:0007669"/>
    <property type="project" value="UniProtKB-SubCell"/>
</dbReference>
<dbReference type="PROSITE" id="PS51294">
    <property type="entry name" value="HTH_MYB"/>
    <property type="match status" value="1"/>
</dbReference>
<comment type="subcellular location">
    <subcellularLocation>
        <location evidence="2">Membrane</location>
        <topology evidence="2">Multi-pass membrane protein</topology>
    </subcellularLocation>
    <subcellularLocation>
        <location evidence="1">Nucleus</location>
    </subcellularLocation>
</comment>
<evidence type="ECO:0000313" key="10">
    <source>
        <dbReference type="Proteomes" id="UP000501690"/>
    </source>
</evidence>
<keyword evidence="6" id="KW-0812">Transmembrane</keyword>
<sequence length="147" mass="17068">MGRHSCCYKQKLRKGLWSPVEDEKLLDYITKHGHGCWSSVPKLICYFFYKNIAFGLTLFWFEAYASLSGQVAYNDGYMSFYNVFFTSLPVIALGVFDQDVSAKLCLKNIEEPEDRHTILLIRQELYTFLLYGIFILPVYLGAFELNT</sequence>
<accession>A0A4D6NNL6</accession>
<keyword evidence="6" id="KW-1133">Transmembrane helix</keyword>
<keyword evidence="6" id="KW-0472">Membrane</keyword>
<dbReference type="PANTHER" id="PTHR24092">
    <property type="entry name" value="PROBABLE PHOSPHOLIPID-TRANSPORTING ATPASE"/>
    <property type="match status" value="1"/>
</dbReference>
<evidence type="ECO:0000256" key="1">
    <source>
        <dbReference type="ARBA" id="ARBA00004123"/>
    </source>
</evidence>
<dbReference type="InterPro" id="IPR017930">
    <property type="entry name" value="Myb_dom"/>
</dbReference>
<dbReference type="InterPro" id="IPR001005">
    <property type="entry name" value="SANT/Myb"/>
</dbReference>
<dbReference type="PROSITE" id="PS50090">
    <property type="entry name" value="MYB_LIKE"/>
    <property type="match status" value="1"/>
</dbReference>
<evidence type="ECO:0000256" key="5">
    <source>
        <dbReference type="ARBA" id="ARBA00023242"/>
    </source>
</evidence>
<proteinExistence type="predicted"/>
<dbReference type="Gene3D" id="1.10.10.60">
    <property type="entry name" value="Homeodomain-like"/>
    <property type="match status" value="1"/>
</dbReference>
<evidence type="ECO:0000256" key="2">
    <source>
        <dbReference type="ARBA" id="ARBA00004141"/>
    </source>
</evidence>
<dbReference type="AlphaFoldDB" id="A0A4D6NNL6"/>
<dbReference type="SUPFAM" id="SSF81665">
    <property type="entry name" value="Calcium ATPase, transmembrane domain M"/>
    <property type="match status" value="1"/>
</dbReference>
<organism evidence="9 10">
    <name type="scientific">Vigna unguiculata</name>
    <name type="common">Cowpea</name>
    <dbReference type="NCBI Taxonomy" id="3917"/>
    <lineage>
        <taxon>Eukaryota</taxon>
        <taxon>Viridiplantae</taxon>
        <taxon>Streptophyta</taxon>
        <taxon>Embryophyta</taxon>
        <taxon>Tracheophyta</taxon>
        <taxon>Spermatophyta</taxon>
        <taxon>Magnoliopsida</taxon>
        <taxon>eudicotyledons</taxon>
        <taxon>Gunneridae</taxon>
        <taxon>Pentapetalae</taxon>
        <taxon>rosids</taxon>
        <taxon>fabids</taxon>
        <taxon>Fabales</taxon>
        <taxon>Fabaceae</taxon>
        <taxon>Papilionoideae</taxon>
        <taxon>50 kb inversion clade</taxon>
        <taxon>NPAAA clade</taxon>
        <taxon>indigoferoid/millettioid clade</taxon>
        <taxon>Phaseoleae</taxon>
        <taxon>Vigna</taxon>
    </lineage>
</organism>
<dbReference type="InterPro" id="IPR009057">
    <property type="entry name" value="Homeodomain-like_sf"/>
</dbReference>
<feature type="transmembrane region" description="Helical" evidence="6">
    <location>
        <begin position="79"/>
        <end position="96"/>
    </location>
</feature>
<protein>
    <submittedName>
        <fullName evidence="9">Phospholipid-translocating ATPase</fullName>
    </submittedName>
</protein>
<feature type="domain" description="Myb-like" evidence="7">
    <location>
        <begin position="9"/>
        <end position="44"/>
    </location>
</feature>
<dbReference type="PANTHER" id="PTHR24092:SF165">
    <property type="entry name" value="PHOSPHOLIPID-TRANSPORTING ATPASE 8-RELATED"/>
    <property type="match status" value="1"/>
</dbReference>
<dbReference type="Proteomes" id="UP000501690">
    <property type="component" value="Linkage Group LG11"/>
</dbReference>
<dbReference type="EMBL" id="CP039355">
    <property type="protein sequence ID" value="QCE15206.1"/>
    <property type="molecule type" value="Genomic_DNA"/>
</dbReference>
<dbReference type="GO" id="GO:0046872">
    <property type="term" value="F:metal ion binding"/>
    <property type="evidence" value="ECO:0007669"/>
    <property type="project" value="UniProtKB-KW"/>
</dbReference>
<feature type="transmembrane region" description="Helical" evidence="6">
    <location>
        <begin position="125"/>
        <end position="143"/>
    </location>
</feature>
<keyword evidence="10" id="KW-1185">Reference proteome</keyword>
<dbReference type="InterPro" id="IPR023298">
    <property type="entry name" value="ATPase_P-typ_TM_dom_sf"/>
</dbReference>
<dbReference type="InterPro" id="IPR032630">
    <property type="entry name" value="P_typ_ATPase_c"/>
</dbReference>
<dbReference type="Pfam" id="PF16212">
    <property type="entry name" value="PhoLip_ATPase_C"/>
    <property type="match status" value="1"/>
</dbReference>
<keyword evidence="5" id="KW-0539">Nucleus</keyword>
<name>A0A4D6NNL6_VIGUN</name>
<evidence type="ECO:0000256" key="3">
    <source>
        <dbReference type="ARBA" id="ARBA00022723"/>
    </source>
</evidence>
<dbReference type="GO" id="GO:0140326">
    <property type="term" value="F:ATPase-coupled intramembrane lipid transporter activity"/>
    <property type="evidence" value="ECO:0007669"/>
    <property type="project" value="TreeGrafter"/>
</dbReference>
<evidence type="ECO:0000256" key="4">
    <source>
        <dbReference type="ARBA" id="ARBA00022842"/>
    </source>
</evidence>
<gene>
    <name evidence="9" type="ORF">DEO72_LG11g2215</name>
</gene>
<reference evidence="9 10" key="1">
    <citation type="submission" date="2019-04" db="EMBL/GenBank/DDBJ databases">
        <title>An improved genome assembly and genetic linkage map for asparagus bean, Vigna unguiculata ssp. sesquipedialis.</title>
        <authorList>
            <person name="Xia Q."/>
            <person name="Zhang R."/>
            <person name="Dong Y."/>
        </authorList>
    </citation>
    <scope>NUCLEOTIDE SEQUENCE [LARGE SCALE GENOMIC DNA]</scope>
    <source>
        <tissue evidence="9">Leaf</tissue>
    </source>
</reference>
<evidence type="ECO:0000256" key="6">
    <source>
        <dbReference type="SAM" id="Phobius"/>
    </source>
</evidence>
<keyword evidence="4" id="KW-0460">Magnesium</keyword>
<feature type="transmembrane region" description="Helical" evidence="6">
    <location>
        <begin position="47"/>
        <end position="67"/>
    </location>
</feature>
<keyword evidence="3" id="KW-0479">Metal-binding</keyword>
<dbReference type="GO" id="GO:0045332">
    <property type="term" value="P:phospholipid translocation"/>
    <property type="evidence" value="ECO:0007669"/>
    <property type="project" value="TreeGrafter"/>
</dbReference>
<evidence type="ECO:0000313" key="9">
    <source>
        <dbReference type="EMBL" id="QCE15206.1"/>
    </source>
</evidence>
<dbReference type="GO" id="GO:0005886">
    <property type="term" value="C:plasma membrane"/>
    <property type="evidence" value="ECO:0007669"/>
    <property type="project" value="TreeGrafter"/>
</dbReference>
<evidence type="ECO:0000259" key="7">
    <source>
        <dbReference type="PROSITE" id="PS50090"/>
    </source>
</evidence>
<evidence type="ECO:0000259" key="8">
    <source>
        <dbReference type="PROSITE" id="PS51294"/>
    </source>
</evidence>
<feature type="domain" description="HTH myb-type" evidence="8">
    <location>
        <begin position="9"/>
        <end position="44"/>
    </location>
</feature>
<dbReference type="SUPFAM" id="SSF46689">
    <property type="entry name" value="Homeodomain-like"/>
    <property type="match status" value="1"/>
</dbReference>